<gene>
    <name evidence="1" type="ORF">MAMMFC1_02166</name>
</gene>
<reference evidence="1 2" key="1">
    <citation type="journal article" date="2018" name="Int. J. Syst. Evol. Microbiol.">
        <title>Methylomusa anaerophila gen. nov., sp. nov., an anaerobic methanol-utilizing bacterium isolated from a microbial fuel cell.</title>
        <authorList>
            <person name="Amano N."/>
            <person name="Yamamuro A."/>
            <person name="Miyahara M."/>
            <person name="Kouzuma A."/>
            <person name="Abe T."/>
            <person name="Watanabe K."/>
        </authorList>
    </citation>
    <scope>NUCLEOTIDE SEQUENCE [LARGE SCALE GENOMIC DNA]</scope>
    <source>
        <strain evidence="1 2">MMFC1</strain>
    </source>
</reference>
<dbReference type="InterPro" id="IPR012347">
    <property type="entry name" value="Ferritin-like"/>
</dbReference>
<evidence type="ECO:0000313" key="1">
    <source>
        <dbReference type="EMBL" id="BBB91482.1"/>
    </source>
</evidence>
<protein>
    <recommendedName>
        <fullName evidence="3">Coat F domain protein</fullName>
    </recommendedName>
</protein>
<keyword evidence="2" id="KW-1185">Reference proteome</keyword>
<sequence>MHQELKTHLSAAEVGALWTQYTDATMTACMLKYFLAKNEDKDIGQVVEYLQQVTQTKIQRIRKILQSDNYPVPIGFGDNDVNSEAPRLYSDSFALAFIRNITRLSLTTYGLALSTCARQDVRQHYHQCLADVAQVDEKAVNAEQAKGLYMRAPCISAPEKPEFIQDSDYLGTLFGSKRPLSAIEIANIFVGIEKGIFSKALLMGFAQVAAAKELREFFLRGKQIAHKHADILGDLLTRNDMPAPASPDSYVTNSIVAPFSDRLMLQYTILSTQASFAYYGTALALVTRSDIFGSYVRLMTEGSQYLEDANMLMIRHKWLEQPPLAEDRRALVRR</sequence>
<dbReference type="KEGG" id="mana:MAMMFC1_02166"/>
<dbReference type="InterPro" id="IPR021617">
    <property type="entry name" value="DUF3231"/>
</dbReference>
<evidence type="ECO:0000313" key="2">
    <source>
        <dbReference type="Proteomes" id="UP000276437"/>
    </source>
</evidence>
<dbReference type="EMBL" id="AP018449">
    <property type="protein sequence ID" value="BBB91482.1"/>
    <property type="molecule type" value="Genomic_DNA"/>
</dbReference>
<dbReference type="AlphaFoldDB" id="A0A348AK84"/>
<organism evidence="1 2">
    <name type="scientific">Methylomusa anaerophila</name>
    <dbReference type="NCBI Taxonomy" id="1930071"/>
    <lineage>
        <taxon>Bacteria</taxon>
        <taxon>Bacillati</taxon>
        <taxon>Bacillota</taxon>
        <taxon>Negativicutes</taxon>
        <taxon>Selenomonadales</taxon>
        <taxon>Sporomusaceae</taxon>
        <taxon>Methylomusa</taxon>
    </lineage>
</organism>
<dbReference type="Pfam" id="PF11553">
    <property type="entry name" value="DUF3231"/>
    <property type="match status" value="2"/>
</dbReference>
<dbReference type="Gene3D" id="1.20.1260.10">
    <property type="match status" value="2"/>
</dbReference>
<accession>A0A348AK84</accession>
<proteinExistence type="predicted"/>
<evidence type="ECO:0008006" key="3">
    <source>
        <dbReference type="Google" id="ProtNLM"/>
    </source>
</evidence>
<name>A0A348AK84_9FIRM</name>
<dbReference type="OrthoDB" id="1675670at2"/>
<dbReference type="RefSeq" id="WP_126308496.1">
    <property type="nucleotide sequence ID" value="NZ_AP018449.1"/>
</dbReference>
<dbReference type="Proteomes" id="UP000276437">
    <property type="component" value="Chromosome"/>
</dbReference>